<dbReference type="InterPro" id="IPR000504">
    <property type="entry name" value="RRM_dom"/>
</dbReference>
<comment type="caution">
    <text evidence="5">The sequence shown here is derived from an EMBL/GenBank/DDBJ whole genome shotgun (WGS) entry which is preliminary data.</text>
</comment>
<reference evidence="5 6" key="1">
    <citation type="submission" date="2019-07" db="EMBL/GenBank/DDBJ databases">
        <title>Draft genome assembly of a fouling barnacle, Amphibalanus amphitrite (Darwin, 1854): The first reference genome for Thecostraca.</title>
        <authorList>
            <person name="Kim W."/>
        </authorList>
    </citation>
    <scope>NUCLEOTIDE SEQUENCE [LARGE SCALE GENOMIC DNA]</scope>
    <source>
        <strain evidence="5">SNU_AA5</strain>
        <tissue evidence="5">Soma without cirri and trophi</tissue>
    </source>
</reference>
<dbReference type="EMBL" id="VIIS01000626">
    <property type="protein sequence ID" value="KAF0306822.1"/>
    <property type="molecule type" value="Genomic_DNA"/>
</dbReference>
<feature type="region of interest" description="Disordered" evidence="3">
    <location>
        <begin position="65"/>
        <end position="85"/>
    </location>
</feature>
<gene>
    <name evidence="5" type="primary">Ptbp2_4</name>
    <name evidence="5" type="ORF">FJT64_021716</name>
</gene>
<dbReference type="SMART" id="SM00360">
    <property type="entry name" value="RRM"/>
    <property type="match status" value="2"/>
</dbReference>
<dbReference type="GO" id="GO:0003723">
    <property type="term" value="F:RNA binding"/>
    <property type="evidence" value="ECO:0007669"/>
    <property type="project" value="UniProtKB-UniRule"/>
</dbReference>
<dbReference type="PANTHER" id="PTHR15592">
    <property type="entry name" value="MATRIN 3/NUCLEAR PROTEIN 220-RELATED"/>
    <property type="match status" value="1"/>
</dbReference>
<evidence type="ECO:0000313" key="5">
    <source>
        <dbReference type="EMBL" id="KAF0306822.1"/>
    </source>
</evidence>
<feature type="domain" description="RRM" evidence="4">
    <location>
        <begin position="1"/>
        <end position="64"/>
    </location>
</feature>
<dbReference type="InterPro" id="IPR012677">
    <property type="entry name" value="Nucleotide-bd_a/b_plait_sf"/>
</dbReference>
<feature type="domain" description="RRM" evidence="4">
    <location>
        <begin position="107"/>
        <end position="194"/>
    </location>
</feature>
<evidence type="ECO:0000259" key="4">
    <source>
        <dbReference type="PROSITE" id="PS50102"/>
    </source>
</evidence>
<dbReference type="InterPro" id="IPR035979">
    <property type="entry name" value="RBD_domain_sf"/>
</dbReference>
<dbReference type="CDD" id="cd12425">
    <property type="entry name" value="RRM4_PTBP1_like"/>
    <property type="match status" value="1"/>
</dbReference>
<keyword evidence="1 2" id="KW-0694">RNA-binding</keyword>
<dbReference type="OrthoDB" id="296632at2759"/>
<dbReference type="EMBL" id="VIIS01000626">
    <property type="protein sequence ID" value="KAF0306826.1"/>
    <property type="molecule type" value="Genomic_DNA"/>
</dbReference>
<dbReference type="Proteomes" id="UP000440578">
    <property type="component" value="Unassembled WGS sequence"/>
</dbReference>
<dbReference type="Pfam" id="PF22976">
    <property type="entry name" value="RRM_10"/>
    <property type="match status" value="1"/>
</dbReference>
<dbReference type="CDD" id="cd12423">
    <property type="entry name" value="RRM3_PTBP1_like"/>
    <property type="match status" value="1"/>
</dbReference>
<dbReference type="Gene3D" id="3.30.70.330">
    <property type="match status" value="2"/>
</dbReference>
<keyword evidence="6" id="KW-1185">Reference proteome</keyword>
<dbReference type="FunFam" id="3.30.70.330:FF:000341">
    <property type="entry name" value="Hephaestus, isoform C"/>
    <property type="match status" value="1"/>
</dbReference>
<name>A0A6A4WWM7_AMPAM</name>
<dbReference type="Pfam" id="PF13893">
    <property type="entry name" value="RRM_5"/>
    <property type="match status" value="1"/>
</dbReference>
<organism evidence="5 6">
    <name type="scientific">Amphibalanus amphitrite</name>
    <name type="common">Striped barnacle</name>
    <name type="synonym">Balanus amphitrite</name>
    <dbReference type="NCBI Taxonomy" id="1232801"/>
    <lineage>
        <taxon>Eukaryota</taxon>
        <taxon>Metazoa</taxon>
        <taxon>Ecdysozoa</taxon>
        <taxon>Arthropoda</taxon>
        <taxon>Crustacea</taxon>
        <taxon>Multicrustacea</taxon>
        <taxon>Cirripedia</taxon>
        <taxon>Thoracica</taxon>
        <taxon>Thoracicalcarea</taxon>
        <taxon>Balanomorpha</taxon>
        <taxon>Balanoidea</taxon>
        <taxon>Balanidae</taxon>
        <taxon>Amphibalaninae</taxon>
        <taxon>Amphibalanus</taxon>
    </lineage>
</organism>
<accession>A0A6A4WWM7</accession>
<dbReference type="SUPFAM" id="SSF54928">
    <property type="entry name" value="RNA-binding domain, RBD"/>
    <property type="match status" value="1"/>
</dbReference>
<evidence type="ECO:0000256" key="2">
    <source>
        <dbReference type="PROSITE-ProRule" id="PRU00176"/>
    </source>
</evidence>
<dbReference type="EMBL" id="VIIS01000626">
    <property type="protein sequence ID" value="KAF0306821.1"/>
    <property type="molecule type" value="Genomic_DNA"/>
</dbReference>
<evidence type="ECO:0000313" key="6">
    <source>
        <dbReference type="Proteomes" id="UP000440578"/>
    </source>
</evidence>
<evidence type="ECO:0000256" key="1">
    <source>
        <dbReference type="ARBA" id="ARBA00022884"/>
    </source>
</evidence>
<dbReference type="PROSITE" id="PS50102">
    <property type="entry name" value="RRM"/>
    <property type="match status" value="2"/>
</dbReference>
<proteinExistence type="predicted"/>
<dbReference type="AlphaFoldDB" id="A0A6A4WWM7"/>
<sequence>MASPEALFTLFGVYGDVTRVKILFNKKDNALVQMAEPHQANLALSHLDKVKVWGRQIRVMPSKHQVVQMPKEGQPDAGLTKDFTNSPLHRFKKPGSKNYQNIYPPSATLHLSNIPPHVTEQDIRQAFEVAGFDVKNFKFFPKRDAIEGDNGQRRDHRMALVQLSNVEDAVMALIKMHNYQLSDANHLRVSFSKSTI</sequence>
<protein>
    <submittedName>
        <fullName evidence="5">Polypyrimidine tract-binding protein 2</fullName>
    </submittedName>
</protein>
<evidence type="ECO:0000256" key="3">
    <source>
        <dbReference type="SAM" id="MobiDB-lite"/>
    </source>
</evidence>
<dbReference type="InterPro" id="IPR055204">
    <property type="entry name" value="HNRNPL_RRM"/>
</dbReference>